<gene>
    <name evidence="1" type="ORF">EDS130_LOCUS38303</name>
</gene>
<name>A0A815NDM0_ADIRI</name>
<evidence type="ECO:0000313" key="2">
    <source>
        <dbReference type="Proteomes" id="UP000663852"/>
    </source>
</evidence>
<dbReference type="Proteomes" id="UP000663852">
    <property type="component" value="Unassembled WGS sequence"/>
</dbReference>
<sequence length="76" mass="8472">MEYGVAKLHDSVVKQEEWISSGDIRSPIAMLANPNKKAATSPLNDMATIKSKRCVKLGFIVITSVDNHERQRGLLY</sequence>
<reference evidence="1" key="1">
    <citation type="submission" date="2021-02" db="EMBL/GenBank/DDBJ databases">
        <authorList>
            <person name="Nowell W R."/>
        </authorList>
    </citation>
    <scope>NUCLEOTIDE SEQUENCE</scope>
</reference>
<evidence type="ECO:0000313" key="1">
    <source>
        <dbReference type="EMBL" id="CAF1432497.1"/>
    </source>
</evidence>
<organism evidence="1 2">
    <name type="scientific">Adineta ricciae</name>
    <name type="common">Rotifer</name>
    <dbReference type="NCBI Taxonomy" id="249248"/>
    <lineage>
        <taxon>Eukaryota</taxon>
        <taxon>Metazoa</taxon>
        <taxon>Spiralia</taxon>
        <taxon>Gnathifera</taxon>
        <taxon>Rotifera</taxon>
        <taxon>Eurotatoria</taxon>
        <taxon>Bdelloidea</taxon>
        <taxon>Adinetida</taxon>
        <taxon>Adinetidae</taxon>
        <taxon>Adineta</taxon>
    </lineage>
</organism>
<proteinExistence type="predicted"/>
<dbReference type="EMBL" id="CAJNOJ010000396">
    <property type="protein sequence ID" value="CAF1432497.1"/>
    <property type="molecule type" value="Genomic_DNA"/>
</dbReference>
<dbReference type="AlphaFoldDB" id="A0A815NDM0"/>
<comment type="caution">
    <text evidence="1">The sequence shown here is derived from an EMBL/GenBank/DDBJ whole genome shotgun (WGS) entry which is preliminary data.</text>
</comment>
<accession>A0A815NDM0</accession>
<protein>
    <submittedName>
        <fullName evidence="1">Uncharacterized protein</fullName>
    </submittedName>
</protein>